<dbReference type="Proteomes" id="UP001162060">
    <property type="component" value="Unassembled WGS sequence"/>
</dbReference>
<accession>A0AAV1V8K2</accession>
<proteinExistence type="predicted"/>
<reference evidence="1" key="1">
    <citation type="submission" date="2024-01" db="EMBL/GenBank/DDBJ databases">
        <authorList>
            <person name="Webb A."/>
        </authorList>
    </citation>
    <scope>NUCLEOTIDE SEQUENCE</scope>
    <source>
        <strain evidence="1">Pm1</strain>
    </source>
</reference>
<name>A0AAV1V8K2_9STRA</name>
<protein>
    <submittedName>
        <fullName evidence="1">Uncharacterized protein</fullName>
    </submittedName>
</protein>
<dbReference type="AlphaFoldDB" id="A0AAV1V8K2"/>
<gene>
    <name evidence="1" type="ORF">PM001_LOCUS26908</name>
</gene>
<comment type="caution">
    <text evidence="1">The sequence shown here is derived from an EMBL/GenBank/DDBJ whole genome shotgun (WGS) entry which is preliminary data.</text>
</comment>
<evidence type="ECO:0000313" key="1">
    <source>
        <dbReference type="EMBL" id="CAK7941758.1"/>
    </source>
</evidence>
<organism evidence="1 2">
    <name type="scientific">Peronospora matthiolae</name>
    <dbReference type="NCBI Taxonomy" id="2874970"/>
    <lineage>
        <taxon>Eukaryota</taxon>
        <taxon>Sar</taxon>
        <taxon>Stramenopiles</taxon>
        <taxon>Oomycota</taxon>
        <taxon>Peronosporomycetes</taxon>
        <taxon>Peronosporales</taxon>
        <taxon>Peronosporaceae</taxon>
        <taxon>Peronospora</taxon>
    </lineage>
</organism>
<evidence type="ECO:0000313" key="2">
    <source>
        <dbReference type="Proteomes" id="UP001162060"/>
    </source>
</evidence>
<dbReference type="EMBL" id="CAKLBY020000265">
    <property type="protein sequence ID" value="CAK7941758.1"/>
    <property type="molecule type" value="Genomic_DNA"/>
</dbReference>
<sequence length="38" mass="3750">MAAGFLSAAAAASAGRDCFSVGFAARIETSTVLLVAVF</sequence>